<dbReference type="InterPro" id="IPR019356">
    <property type="entry name" value="Menorin_dom"/>
</dbReference>
<dbReference type="AlphaFoldDB" id="A0A0Q9X544"/>
<dbReference type="FunCoup" id="A0A0Q9X544">
    <property type="interactions" value="85"/>
</dbReference>
<dbReference type="PANTHER" id="PTHR21184:SF6">
    <property type="entry name" value="CONSERVED PLASMA MEMBRANE PROTEIN"/>
    <property type="match status" value="1"/>
</dbReference>
<sequence length="388" mass="42273">MELFHSSTSSKNMAINSADPRRGYQGSLPLAILICMLAHSVVKINGVALNASVNYYELTAPHPLRPSAPVDIVLQEQAQHALVDMVRFDKGKLIAKAANLTSIHWAHAVNSQQLLAEALRGDIDMIEADIVLGQLNGEGPVLPVMAHPPANTSDLTLKDFLNQIKAHNEFHEGAEKGVKLDFKSIEVFEGSLGILDESIPKMNYPIWINADIISGPVEENSTVPVAPAPFFAGCMRYKQAVLSIGWTTNWGADFREGVYTQAQCDAMLKTINDNNVTSTGQVITFPVRAGIAANSGTQLHNLVSAVNATNECTLTIWSSNGDYVNVPELRKLIFSFGLDRVYLDVPEELSSQLDLHKTGNGAGTFNSLVSFSFISLCFWAFSSWLKSI</sequence>
<evidence type="ECO:0000313" key="4">
    <source>
        <dbReference type="Proteomes" id="UP000009192"/>
    </source>
</evidence>
<organism evidence="3 4">
    <name type="scientific">Drosophila mojavensis</name>
    <name type="common">Fruit fly</name>
    <dbReference type="NCBI Taxonomy" id="7230"/>
    <lineage>
        <taxon>Eukaryota</taxon>
        <taxon>Metazoa</taxon>
        <taxon>Ecdysozoa</taxon>
        <taxon>Arthropoda</taxon>
        <taxon>Hexapoda</taxon>
        <taxon>Insecta</taxon>
        <taxon>Pterygota</taxon>
        <taxon>Neoptera</taxon>
        <taxon>Endopterygota</taxon>
        <taxon>Diptera</taxon>
        <taxon>Brachycera</taxon>
        <taxon>Muscomorpha</taxon>
        <taxon>Ephydroidea</taxon>
        <taxon>Drosophilidae</taxon>
        <taxon>Drosophila</taxon>
    </lineage>
</organism>
<dbReference type="EMBL" id="CH933807">
    <property type="protein sequence ID" value="KRG03263.1"/>
    <property type="molecule type" value="Genomic_DNA"/>
</dbReference>
<dbReference type="KEGG" id="dmo:Dmoj_GI24650"/>
<keyword evidence="4" id="KW-1185">Reference proteome</keyword>
<dbReference type="OrthoDB" id="413402at2759"/>
<dbReference type="PANTHER" id="PTHR21184">
    <property type="entry name" value="MENORIN (DENDRITIC BRANCHING PROTEIN)"/>
    <property type="match status" value="1"/>
</dbReference>
<dbReference type="InParanoid" id="A0A0Q9X544"/>
<evidence type="ECO:0000313" key="3">
    <source>
        <dbReference type="EMBL" id="KRG03263.1"/>
    </source>
</evidence>
<dbReference type="GO" id="GO:0005615">
    <property type="term" value="C:extracellular space"/>
    <property type="evidence" value="ECO:0007669"/>
    <property type="project" value="TreeGrafter"/>
</dbReference>
<reference evidence="3 4" key="1">
    <citation type="journal article" date="2007" name="Nature">
        <title>Evolution of genes and genomes on the Drosophila phylogeny.</title>
        <authorList>
            <consortium name="Drosophila 12 Genomes Consortium"/>
            <person name="Clark A.G."/>
            <person name="Eisen M.B."/>
            <person name="Smith D.R."/>
            <person name="Bergman C.M."/>
            <person name="Oliver B."/>
            <person name="Markow T.A."/>
            <person name="Kaufman T.C."/>
            <person name="Kellis M."/>
            <person name="Gelbart W."/>
            <person name="Iyer V.N."/>
            <person name="Pollard D.A."/>
            <person name="Sackton T.B."/>
            <person name="Larracuente A.M."/>
            <person name="Singh N.D."/>
            <person name="Abad J.P."/>
            <person name="Abt D.N."/>
            <person name="Adryan B."/>
            <person name="Aguade M."/>
            <person name="Akashi H."/>
            <person name="Anderson W.W."/>
            <person name="Aquadro C.F."/>
            <person name="Ardell D.H."/>
            <person name="Arguello R."/>
            <person name="Artieri C.G."/>
            <person name="Barbash D.A."/>
            <person name="Barker D."/>
            <person name="Barsanti P."/>
            <person name="Batterham P."/>
            <person name="Batzoglou S."/>
            <person name="Begun D."/>
            <person name="Bhutkar A."/>
            <person name="Blanco E."/>
            <person name="Bosak S.A."/>
            <person name="Bradley R.K."/>
            <person name="Brand A.D."/>
            <person name="Brent M.R."/>
            <person name="Brooks A.N."/>
            <person name="Brown R.H."/>
            <person name="Butlin R.K."/>
            <person name="Caggese C."/>
            <person name="Calvi B.R."/>
            <person name="Bernardo de Carvalho A."/>
            <person name="Caspi A."/>
            <person name="Castrezana S."/>
            <person name="Celniker S.E."/>
            <person name="Chang J.L."/>
            <person name="Chapple C."/>
            <person name="Chatterji S."/>
            <person name="Chinwalla A."/>
            <person name="Civetta A."/>
            <person name="Clifton S.W."/>
            <person name="Comeron J.M."/>
            <person name="Costello J.C."/>
            <person name="Coyne J.A."/>
            <person name="Daub J."/>
            <person name="David R.G."/>
            <person name="Delcher A.L."/>
            <person name="Delehaunty K."/>
            <person name="Do C.B."/>
            <person name="Ebling H."/>
            <person name="Edwards K."/>
            <person name="Eickbush T."/>
            <person name="Evans J.D."/>
            <person name="Filipski A."/>
            <person name="Findeiss S."/>
            <person name="Freyhult E."/>
            <person name="Fulton L."/>
            <person name="Fulton R."/>
            <person name="Garcia A.C."/>
            <person name="Gardiner A."/>
            <person name="Garfield D.A."/>
            <person name="Garvin B.E."/>
            <person name="Gibson G."/>
            <person name="Gilbert D."/>
            <person name="Gnerre S."/>
            <person name="Godfrey J."/>
            <person name="Good R."/>
            <person name="Gotea V."/>
            <person name="Gravely B."/>
            <person name="Greenberg A.J."/>
            <person name="Griffiths-Jones S."/>
            <person name="Gross S."/>
            <person name="Guigo R."/>
            <person name="Gustafson E.A."/>
            <person name="Haerty W."/>
            <person name="Hahn M.W."/>
            <person name="Halligan D.L."/>
            <person name="Halpern A.L."/>
            <person name="Halter G.M."/>
            <person name="Han M.V."/>
            <person name="Heger A."/>
            <person name="Hillier L."/>
            <person name="Hinrichs A.S."/>
            <person name="Holmes I."/>
            <person name="Hoskins R.A."/>
            <person name="Hubisz M.J."/>
            <person name="Hultmark D."/>
            <person name="Huntley M.A."/>
            <person name="Jaffe D.B."/>
            <person name="Jagadeeshan S."/>
            <person name="Jeck W.R."/>
            <person name="Johnson J."/>
            <person name="Jones C.D."/>
            <person name="Jordan W.C."/>
            <person name="Karpen G.H."/>
            <person name="Kataoka E."/>
            <person name="Keightley P.D."/>
            <person name="Kheradpour P."/>
            <person name="Kirkness E.F."/>
            <person name="Koerich L.B."/>
            <person name="Kristiansen K."/>
            <person name="Kudrna D."/>
            <person name="Kulathinal R.J."/>
            <person name="Kumar S."/>
            <person name="Kwok R."/>
            <person name="Lander E."/>
            <person name="Langley C.H."/>
            <person name="Lapoint R."/>
            <person name="Lazzaro B.P."/>
            <person name="Lee S.J."/>
            <person name="Levesque L."/>
            <person name="Li R."/>
            <person name="Lin C.F."/>
            <person name="Lin M.F."/>
            <person name="Lindblad-Toh K."/>
            <person name="Llopart A."/>
            <person name="Long M."/>
            <person name="Low L."/>
            <person name="Lozovsky E."/>
            <person name="Lu J."/>
            <person name="Luo M."/>
            <person name="Machado C.A."/>
            <person name="Makalowski W."/>
            <person name="Marzo M."/>
            <person name="Matsuda M."/>
            <person name="Matzkin L."/>
            <person name="McAllister B."/>
            <person name="McBride C.S."/>
            <person name="McKernan B."/>
            <person name="McKernan K."/>
            <person name="Mendez-Lago M."/>
            <person name="Minx P."/>
            <person name="Mollenhauer M.U."/>
            <person name="Montooth K."/>
            <person name="Mount S.M."/>
            <person name="Mu X."/>
            <person name="Myers E."/>
            <person name="Negre B."/>
            <person name="Newfeld S."/>
            <person name="Nielsen R."/>
            <person name="Noor M.A."/>
            <person name="O'Grady P."/>
            <person name="Pachter L."/>
            <person name="Papaceit M."/>
            <person name="Parisi M.J."/>
            <person name="Parisi M."/>
            <person name="Parts L."/>
            <person name="Pedersen J.S."/>
            <person name="Pesole G."/>
            <person name="Phillippy A.M."/>
            <person name="Ponting C.P."/>
            <person name="Pop M."/>
            <person name="Porcelli D."/>
            <person name="Powell J.R."/>
            <person name="Prohaska S."/>
            <person name="Pruitt K."/>
            <person name="Puig M."/>
            <person name="Quesneville H."/>
            <person name="Ram K.R."/>
            <person name="Rand D."/>
            <person name="Rasmussen M.D."/>
            <person name="Reed L.K."/>
            <person name="Reenan R."/>
            <person name="Reily A."/>
            <person name="Remington K.A."/>
            <person name="Rieger T.T."/>
            <person name="Ritchie M.G."/>
            <person name="Robin C."/>
            <person name="Rogers Y.H."/>
            <person name="Rohde C."/>
            <person name="Rozas J."/>
            <person name="Rubenfield M.J."/>
            <person name="Ruiz A."/>
            <person name="Russo S."/>
            <person name="Salzberg S.L."/>
            <person name="Sanchez-Gracia A."/>
            <person name="Saranga D.J."/>
            <person name="Sato H."/>
            <person name="Schaeffer S.W."/>
            <person name="Schatz M.C."/>
            <person name="Schlenke T."/>
            <person name="Schwartz R."/>
            <person name="Segarra C."/>
            <person name="Singh R.S."/>
            <person name="Sirot L."/>
            <person name="Sirota M."/>
            <person name="Sisneros N.B."/>
            <person name="Smith C.D."/>
            <person name="Smith T.F."/>
            <person name="Spieth J."/>
            <person name="Stage D.E."/>
            <person name="Stark A."/>
            <person name="Stephan W."/>
            <person name="Strausberg R.L."/>
            <person name="Strempel S."/>
            <person name="Sturgill D."/>
            <person name="Sutton G."/>
            <person name="Sutton G.G."/>
            <person name="Tao W."/>
            <person name="Teichmann S."/>
            <person name="Tobari Y.N."/>
            <person name="Tomimura Y."/>
            <person name="Tsolas J.M."/>
            <person name="Valente V.L."/>
            <person name="Venter E."/>
            <person name="Venter J.C."/>
            <person name="Vicario S."/>
            <person name="Vieira F.G."/>
            <person name="Vilella A.J."/>
            <person name="Villasante A."/>
            <person name="Walenz B."/>
            <person name="Wang J."/>
            <person name="Wasserman M."/>
            <person name="Watts T."/>
            <person name="Wilson D."/>
            <person name="Wilson R.K."/>
            <person name="Wing R.A."/>
            <person name="Wolfner M.F."/>
            <person name="Wong A."/>
            <person name="Wong G.K."/>
            <person name="Wu C.I."/>
            <person name="Wu G."/>
            <person name="Yamamoto D."/>
            <person name="Yang H.P."/>
            <person name="Yang S.P."/>
            <person name="Yorke J.A."/>
            <person name="Yoshida K."/>
            <person name="Zdobnov E."/>
            <person name="Zhang P."/>
            <person name="Zhang Y."/>
            <person name="Zimin A.V."/>
            <person name="Baldwin J."/>
            <person name="Abdouelleil A."/>
            <person name="Abdulkadir J."/>
            <person name="Abebe A."/>
            <person name="Abera B."/>
            <person name="Abreu J."/>
            <person name="Acer S.C."/>
            <person name="Aftuck L."/>
            <person name="Alexander A."/>
            <person name="An P."/>
            <person name="Anderson E."/>
            <person name="Anderson S."/>
            <person name="Arachi H."/>
            <person name="Azer M."/>
            <person name="Bachantsang P."/>
            <person name="Barry A."/>
            <person name="Bayul T."/>
            <person name="Berlin A."/>
            <person name="Bessette D."/>
            <person name="Bloom T."/>
            <person name="Blye J."/>
            <person name="Boguslavskiy L."/>
            <person name="Bonnet C."/>
            <person name="Boukhgalter B."/>
            <person name="Bourzgui I."/>
            <person name="Brown A."/>
            <person name="Cahill P."/>
            <person name="Channer S."/>
            <person name="Cheshatsang Y."/>
            <person name="Chuda L."/>
            <person name="Citroen M."/>
            <person name="Collymore A."/>
            <person name="Cooke P."/>
            <person name="Costello M."/>
            <person name="D'Aco K."/>
            <person name="Daza R."/>
            <person name="De Haan G."/>
            <person name="DeGray S."/>
            <person name="DeMaso C."/>
            <person name="Dhargay N."/>
            <person name="Dooley K."/>
            <person name="Dooley E."/>
            <person name="Doricent M."/>
            <person name="Dorje P."/>
            <person name="Dorjee K."/>
            <person name="Dupes A."/>
            <person name="Elong R."/>
            <person name="Falk J."/>
            <person name="Farina A."/>
            <person name="Faro S."/>
            <person name="Ferguson D."/>
            <person name="Fisher S."/>
            <person name="Foley C.D."/>
            <person name="Franke A."/>
            <person name="Friedrich D."/>
            <person name="Gadbois L."/>
            <person name="Gearin G."/>
            <person name="Gearin C.R."/>
            <person name="Giannoukos G."/>
            <person name="Goode T."/>
            <person name="Graham J."/>
            <person name="Grandbois E."/>
            <person name="Grewal S."/>
            <person name="Gyaltsen K."/>
            <person name="Hafez N."/>
            <person name="Hagos B."/>
            <person name="Hall J."/>
            <person name="Henson C."/>
            <person name="Hollinger A."/>
            <person name="Honan T."/>
            <person name="Huard M.D."/>
            <person name="Hughes L."/>
            <person name="Hurhula B."/>
            <person name="Husby M.E."/>
            <person name="Kamat A."/>
            <person name="Kanga B."/>
            <person name="Kashin S."/>
            <person name="Khazanovich D."/>
            <person name="Kisner P."/>
            <person name="Lance K."/>
            <person name="Lara M."/>
            <person name="Lee W."/>
            <person name="Lennon N."/>
            <person name="Letendre F."/>
            <person name="LeVine R."/>
            <person name="Lipovsky A."/>
            <person name="Liu X."/>
            <person name="Liu J."/>
            <person name="Liu S."/>
            <person name="Lokyitsang T."/>
            <person name="Lokyitsang Y."/>
            <person name="Lubonja R."/>
            <person name="Lui A."/>
            <person name="MacDonald P."/>
            <person name="Magnisalis V."/>
            <person name="Maru K."/>
            <person name="Matthews C."/>
            <person name="McCusker W."/>
            <person name="McDonough S."/>
            <person name="Mehta T."/>
            <person name="Meldrim J."/>
            <person name="Meneus L."/>
            <person name="Mihai O."/>
            <person name="Mihalev A."/>
            <person name="Mihova T."/>
            <person name="Mittelman R."/>
            <person name="Mlenga V."/>
            <person name="Montmayeur A."/>
            <person name="Mulrain L."/>
            <person name="Navidi A."/>
            <person name="Naylor J."/>
            <person name="Negash T."/>
            <person name="Nguyen T."/>
            <person name="Nguyen N."/>
            <person name="Nicol R."/>
            <person name="Norbu C."/>
            <person name="Norbu N."/>
            <person name="Novod N."/>
            <person name="O'Neill B."/>
            <person name="Osman S."/>
            <person name="Markiewicz E."/>
            <person name="Oyono O.L."/>
            <person name="Patti C."/>
            <person name="Phunkhang P."/>
            <person name="Pierre F."/>
            <person name="Priest M."/>
            <person name="Raghuraman S."/>
            <person name="Rege F."/>
            <person name="Reyes R."/>
            <person name="Rise C."/>
            <person name="Rogov P."/>
            <person name="Ross K."/>
            <person name="Ryan E."/>
            <person name="Settipalli S."/>
            <person name="Shea T."/>
            <person name="Sherpa N."/>
            <person name="Shi L."/>
            <person name="Shih D."/>
            <person name="Sparrow T."/>
            <person name="Spaulding J."/>
            <person name="Stalker J."/>
            <person name="Stange-Thomann N."/>
            <person name="Stavropoulos S."/>
            <person name="Stone C."/>
            <person name="Strader C."/>
            <person name="Tesfaye S."/>
            <person name="Thomson T."/>
            <person name="Thoulutsang Y."/>
            <person name="Thoulutsang D."/>
            <person name="Topham K."/>
            <person name="Topping I."/>
            <person name="Tsamla T."/>
            <person name="Vassiliev H."/>
            <person name="Vo A."/>
            <person name="Wangchuk T."/>
            <person name="Wangdi T."/>
            <person name="Weiand M."/>
            <person name="Wilkinson J."/>
            <person name="Wilson A."/>
            <person name="Yadav S."/>
            <person name="Young G."/>
            <person name="Yu Q."/>
            <person name="Zembek L."/>
            <person name="Zhong D."/>
            <person name="Zimmer A."/>
            <person name="Zwirko Z."/>
            <person name="Jaffe D.B."/>
            <person name="Alvarez P."/>
            <person name="Brockman W."/>
            <person name="Butler J."/>
            <person name="Chin C."/>
            <person name="Gnerre S."/>
            <person name="Grabherr M."/>
            <person name="Kleber M."/>
            <person name="Mauceli E."/>
            <person name="MacCallum I."/>
        </authorList>
    </citation>
    <scope>NUCLEOTIDE SEQUENCE [LARGE SCALE GENOMIC DNA]</scope>
    <source>
        <strain evidence="4">Tucson 15081-1352.22</strain>
    </source>
</reference>
<dbReference type="Proteomes" id="UP000009192">
    <property type="component" value="Unassembled WGS sequence"/>
</dbReference>
<feature type="domain" description="Menorin-like" evidence="2">
    <location>
        <begin position="99"/>
        <end position="349"/>
    </location>
</feature>
<accession>A0A0Q9X544</accession>
<dbReference type="eggNOG" id="KOG3748">
    <property type="taxonomic scope" value="Eukaryota"/>
</dbReference>
<protein>
    <submittedName>
        <fullName evidence="3">Uncharacterized protein, isoform D</fullName>
    </submittedName>
</protein>
<comment type="similarity">
    <text evidence="1">Belongs to the menorin family.</text>
</comment>
<evidence type="ECO:0000256" key="1">
    <source>
        <dbReference type="ARBA" id="ARBA00044953"/>
    </source>
</evidence>
<proteinExistence type="inferred from homology"/>
<evidence type="ECO:0000259" key="2">
    <source>
        <dbReference type="Pfam" id="PF10223"/>
    </source>
</evidence>
<dbReference type="Pfam" id="PF10223">
    <property type="entry name" value="Menorin_N"/>
    <property type="match status" value="1"/>
</dbReference>
<name>A0A0Q9X544_DROMO</name>
<gene>
    <name evidence="3" type="primary">Dmoj\GI24650</name>
    <name evidence="3" type="ORF">Dmoj_GI24650</name>
</gene>